<dbReference type="GO" id="GO:0005525">
    <property type="term" value="F:GTP binding"/>
    <property type="evidence" value="ECO:0007669"/>
    <property type="project" value="InterPro"/>
</dbReference>
<dbReference type="AlphaFoldDB" id="A0A835HXC9"/>
<sequence length="409" mass="45866">MNTIYNDFDQTSLDKLTPEFRSGLDALTRFVFERTRPKQVGATVMTGPILAGLTQSFLDALNNGAVPTIASSWQSVEEAECRKAYDTASEVYMASFDRSKPPDEATLREAHEEAVQKSIAAFNASAVGVGSVRQKYEKLLQTFLRRAFEVLDGLLSEYEASSHGPGKWQKLTTFLQQSLEGPILDLAKKQVDQIGSEKSALMLKCRSIEDRMGLLNKQLEASEMNKTEYLRRYENAINDKKALAEDYMGRITNLQSKCSSLEERCTNLMKDRDSARQESLDWKRKCDQILSKQKAEEGQAHGEIATLKSRASATEAMLGAAREQAQSAQEEAAEWRRKFDLAAREAKAALEKAATVQERSNKQTQIREDALREEFSASLAEKAAESKLRNYGVETSALQLKKSRTWTRS</sequence>
<evidence type="ECO:0000313" key="4">
    <source>
        <dbReference type="Proteomes" id="UP000631114"/>
    </source>
</evidence>
<dbReference type="Pfam" id="PF02841">
    <property type="entry name" value="GBP_C"/>
    <property type="match status" value="1"/>
</dbReference>
<protein>
    <recommendedName>
        <fullName evidence="2">Guanylate-binding protein/Atlastin C-terminal domain-containing protein</fullName>
    </recommendedName>
</protein>
<keyword evidence="4" id="KW-1185">Reference proteome</keyword>
<evidence type="ECO:0000313" key="3">
    <source>
        <dbReference type="EMBL" id="KAF9608690.1"/>
    </source>
</evidence>
<accession>A0A835HXC9</accession>
<proteinExistence type="predicted"/>
<dbReference type="OrthoDB" id="2135133at2759"/>
<evidence type="ECO:0000259" key="2">
    <source>
        <dbReference type="Pfam" id="PF02841"/>
    </source>
</evidence>
<organism evidence="3 4">
    <name type="scientific">Coptis chinensis</name>
    <dbReference type="NCBI Taxonomy" id="261450"/>
    <lineage>
        <taxon>Eukaryota</taxon>
        <taxon>Viridiplantae</taxon>
        <taxon>Streptophyta</taxon>
        <taxon>Embryophyta</taxon>
        <taxon>Tracheophyta</taxon>
        <taxon>Spermatophyta</taxon>
        <taxon>Magnoliopsida</taxon>
        <taxon>Ranunculales</taxon>
        <taxon>Ranunculaceae</taxon>
        <taxon>Coptidoideae</taxon>
        <taxon>Coptis</taxon>
    </lineage>
</organism>
<dbReference type="InterPro" id="IPR003191">
    <property type="entry name" value="Guanylate-bd/ATL_C"/>
</dbReference>
<dbReference type="InterPro" id="IPR036543">
    <property type="entry name" value="Guanylate-bd_C_sf"/>
</dbReference>
<gene>
    <name evidence="3" type="ORF">IFM89_010822</name>
</gene>
<dbReference type="EMBL" id="JADFTS010000004">
    <property type="protein sequence ID" value="KAF9608690.1"/>
    <property type="molecule type" value="Genomic_DNA"/>
</dbReference>
<evidence type="ECO:0000256" key="1">
    <source>
        <dbReference type="SAM" id="Coils"/>
    </source>
</evidence>
<name>A0A835HXC9_9MAGN</name>
<feature type="domain" description="Guanylate-binding protein/Atlastin C-terminal" evidence="2">
    <location>
        <begin position="41"/>
        <end position="149"/>
    </location>
</feature>
<dbReference type="Gene3D" id="1.20.1000.10">
    <property type="entry name" value="Guanylate-binding protein, C-terminal domain"/>
    <property type="match status" value="1"/>
</dbReference>
<dbReference type="Proteomes" id="UP000631114">
    <property type="component" value="Unassembled WGS sequence"/>
</dbReference>
<dbReference type="PANTHER" id="PTHR10751">
    <property type="entry name" value="GUANYLATE BINDING PROTEIN"/>
    <property type="match status" value="1"/>
</dbReference>
<dbReference type="SUPFAM" id="SSF48340">
    <property type="entry name" value="Interferon-induced guanylate-binding protein 1 (GBP1), C-terminal domain"/>
    <property type="match status" value="1"/>
</dbReference>
<reference evidence="3 4" key="1">
    <citation type="submission" date="2020-10" db="EMBL/GenBank/DDBJ databases">
        <title>The Coptis chinensis genome and diversification of protoberbering-type alkaloids.</title>
        <authorList>
            <person name="Wang B."/>
            <person name="Shu S."/>
            <person name="Song C."/>
            <person name="Liu Y."/>
        </authorList>
    </citation>
    <scope>NUCLEOTIDE SEQUENCE [LARGE SCALE GENOMIC DNA]</scope>
    <source>
        <strain evidence="3">HL-2020</strain>
        <tissue evidence="3">Leaf</tissue>
    </source>
</reference>
<feature type="coiled-coil region" evidence="1">
    <location>
        <begin position="311"/>
        <end position="345"/>
    </location>
</feature>
<feature type="coiled-coil region" evidence="1">
    <location>
        <begin position="219"/>
        <end position="278"/>
    </location>
</feature>
<dbReference type="GO" id="GO:0003924">
    <property type="term" value="F:GTPase activity"/>
    <property type="evidence" value="ECO:0007669"/>
    <property type="project" value="InterPro"/>
</dbReference>
<keyword evidence="1" id="KW-0175">Coiled coil</keyword>
<comment type="caution">
    <text evidence="3">The sequence shown here is derived from an EMBL/GenBank/DDBJ whole genome shotgun (WGS) entry which is preliminary data.</text>
</comment>